<dbReference type="PANTHER" id="PTHR34138:SF1">
    <property type="entry name" value="CELL SHAPE-DETERMINING PROTEIN MREC"/>
    <property type="match status" value="1"/>
</dbReference>
<protein>
    <recommendedName>
        <fullName evidence="2 5">Cell shape-determining protein MreC</fullName>
    </recommendedName>
    <alternativeName>
        <fullName evidence="4 5">Cell shape protein MreC</fullName>
    </alternativeName>
</protein>
<gene>
    <name evidence="8" type="ORF">LX73_1966</name>
</gene>
<dbReference type="GO" id="GO:0008360">
    <property type="term" value="P:regulation of cell shape"/>
    <property type="evidence" value="ECO:0007669"/>
    <property type="project" value="UniProtKB-KW"/>
</dbReference>
<evidence type="ECO:0000256" key="2">
    <source>
        <dbReference type="ARBA" id="ARBA00013855"/>
    </source>
</evidence>
<comment type="similarity">
    <text evidence="1 5">Belongs to the MreC family.</text>
</comment>
<feature type="domain" description="Rod shape-determining protein MreC beta-barrel core" evidence="7">
    <location>
        <begin position="113"/>
        <end position="260"/>
    </location>
</feature>
<dbReference type="RefSeq" id="WP_246138222.1">
    <property type="nucleotide sequence ID" value="NZ_VNHY01000003.1"/>
</dbReference>
<sequence length="280" mass="31500">MRFRLPSIADVKDHILTAVFLLMAVTLMVGRYQGGLDNLRKVSVTLFSYLEEPLSNIRVYRQALKTNTQLRKQNVLLLDELNRLRAAEQQNRRFREMLQFKRSSELSLYPVQIVGKELNQVANSLTIDAGTNQGIKQGMPMVSADGLIGKVIITSPGYSQVMPFFNTLFRLSAKLQTSNAMGIISWDNESISELQLNYIPQTISVDSGETVVTSGSSNQFPPDIPIGTVVRTEQLEGKETQKVFVKPFANLHTVAEGFIIKFKPDTSIKKLNKQYEDLLE</sequence>
<dbReference type="AlphaFoldDB" id="A0A5D3YH07"/>
<dbReference type="Gene3D" id="2.40.10.340">
    <property type="entry name" value="Rod shape-determining protein MreC, domain 1"/>
    <property type="match status" value="1"/>
</dbReference>
<dbReference type="InterPro" id="IPR007221">
    <property type="entry name" value="MreC"/>
</dbReference>
<dbReference type="Proteomes" id="UP000324595">
    <property type="component" value="Unassembled WGS sequence"/>
</dbReference>
<evidence type="ECO:0000256" key="4">
    <source>
        <dbReference type="ARBA" id="ARBA00032089"/>
    </source>
</evidence>
<evidence type="ECO:0000259" key="7">
    <source>
        <dbReference type="Pfam" id="PF04085"/>
    </source>
</evidence>
<keyword evidence="3 5" id="KW-0133">Cell shape</keyword>
<dbReference type="InterPro" id="IPR055342">
    <property type="entry name" value="MreC_beta-barrel_core"/>
</dbReference>
<dbReference type="PIRSF" id="PIRSF038471">
    <property type="entry name" value="MreC"/>
    <property type="match status" value="1"/>
</dbReference>
<evidence type="ECO:0000256" key="6">
    <source>
        <dbReference type="SAM" id="Coils"/>
    </source>
</evidence>
<comment type="function">
    <text evidence="5">Involved in formation and maintenance of cell shape.</text>
</comment>
<dbReference type="InterPro" id="IPR042177">
    <property type="entry name" value="Cell/Rod_1"/>
</dbReference>
<name>A0A5D3YH07_9BACT</name>
<dbReference type="GO" id="GO:0005886">
    <property type="term" value="C:plasma membrane"/>
    <property type="evidence" value="ECO:0007669"/>
    <property type="project" value="TreeGrafter"/>
</dbReference>
<reference evidence="8 9" key="1">
    <citation type="submission" date="2019-07" db="EMBL/GenBank/DDBJ databases">
        <title>Genomic Encyclopedia of Archaeal and Bacterial Type Strains, Phase II (KMG-II): from individual species to whole genera.</title>
        <authorList>
            <person name="Goeker M."/>
        </authorList>
    </citation>
    <scope>NUCLEOTIDE SEQUENCE [LARGE SCALE GENOMIC DNA]</scope>
    <source>
        <strain evidence="8 9">DSM 21935</strain>
    </source>
</reference>
<evidence type="ECO:0000256" key="1">
    <source>
        <dbReference type="ARBA" id="ARBA00009369"/>
    </source>
</evidence>
<evidence type="ECO:0000256" key="5">
    <source>
        <dbReference type="PIRNR" id="PIRNR038471"/>
    </source>
</evidence>
<dbReference type="PANTHER" id="PTHR34138">
    <property type="entry name" value="CELL SHAPE-DETERMINING PROTEIN MREC"/>
    <property type="match status" value="1"/>
</dbReference>
<dbReference type="Gene3D" id="2.40.10.350">
    <property type="entry name" value="Rod shape-determining protein MreC, domain 2"/>
    <property type="match status" value="1"/>
</dbReference>
<dbReference type="InterPro" id="IPR042175">
    <property type="entry name" value="Cell/Rod_MreC_2"/>
</dbReference>
<organism evidence="8 9">
    <name type="scientific">Fodinibius salinus</name>
    <dbReference type="NCBI Taxonomy" id="860790"/>
    <lineage>
        <taxon>Bacteria</taxon>
        <taxon>Pseudomonadati</taxon>
        <taxon>Balneolota</taxon>
        <taxon>Balneolia</taxon>
        <taxon>Balneolales</taxon>
        <taxon>Balneolaceae</taxon>
        <taxon>Fodinibius</taxon>
    </lineage>
</organism>
<evidence type="ECO:0000313" key="9">
    <source>
        <dbReference type="Proteomes" id="UP000324595"/>
    </source>
</evidence>
<evidence type="ECO:0000313" key="8">
    <source>
        <dbReference type="EMBL" id="TYP92604.1"/>
    </source>
</evidence>
<proteinExistence type="inferred from homology"/>
<keyword evidence="9" id="KW-1185">Reference proteome</keyword>
<evidence type="ECO:0000256" key="3">
    <source>
        <dbReference type="ARBA" id="ARBA00022960"/>
    </source>
</evidence>
<feature type="coiled-coil region" evidence="6">
    <location>
        <begin position="67"/>
        <end position="97"/>
    </location>
</feature>
<dbReference type="NCBIfam" id="TIGR00219">
    <property type="entry name" value="mreC"/>
    <property type="match status" value="1"/>
</dbReference>
<dbReference type="EMBL" id="VNHY01000003">
    <property type="protein sequence ID" value="TYP92604.1"/>
    <property type="molecule type" value="Genomic_DNA"/>
</dbReference>
<accession>A0A5D3YH07</accession>
<keyword evidence="6" id="KW-0175">Coiled coil</keyword>
<comment type="caution">
    <text evidence="8">The sequence shown here is derived from an EMBL/GenBank/DDBJ whole genome shotgun (WGS) entry which is preliminary data.</text>
</comment>
<dbReference type="Pfam" id="PF04085">
    <property type="entry name" value="MreC"/>
    <property type="match status" value="1"/>
</dbReference>